<protein>
    <submittedName>
        <fullName evidence="1">M61 family peptidase</fullName>
    </submittedName>
</protein>
<evidence type="ECO:0000313" key="1">
    <source>
        <dbReference type="EMBL" id="MFO3707362.1"/>
    </source>
</evidence>
<reference evidence="1 2" key="1">
    <citation type="submission" date="2024-11" db="EMBL/GenBank/DDBJ databases">
        <title>Genome sequencing of Xanthomonas codiaei.</title>
        <authorList>
            <person name="Studholme D.J."/>
        </authorList>
    </citation>
    <scope>NUCLEOTIDE SEQUENCE [LARGE SCALE GENOMIC DNA]</scope>
    <source>
        <strain evidence="1 2">NCPPB 4350</strain>
    </source>
</reference>
<dbReference type="Proteomes" id="UP001637990">
    <property type="component" value="Unassembled WGS sequence"/>
</dbReference>
<sequence>VSDLSYSIGLAVRADGMVRTVAWNGPAFAAGLRPGTRLRTVNGAPFDQQALRDAVRGSTHRPIVLGIAQDDHHAEVAIAYAGPLRYPRLQRLADRPDTLARLLAPR</sequence>
<evidence type="ECO:0000313" key="2">
    <source>
        <dbReference type="Proteomes" id="UP001637990"/>
    </source>
</evidence>
<proteinExistence type="predicted"/>
<accession>A0ABW9MT08</accession>
<keyword evidence="2" id="KW-1185">Reference proteome</keyword>
<feature type="non-terminal residue" evidence="1">
    <location>
        <position position="1"/>
    </location>
</feature>
<comment type="caution">
    <text evidence="1">The sequence shown here is derived from an EMBL/GenBank/DDBJ whole genome shotgun (WGS) entry which is preliminary data.</text>
</comment>
<dbReference type="Gene3D" id="2.30.42.10">
    <property type="match status" value="1"/>
</dbReference>
<organism evidence="1 2">
    <name type="scientific">Xanthomonas codiaei</name>
    <dbReference type="NCBI Taxonomy" id="56463"/>
    <lineage>
        <taxon>Bacteria</taxon>
        <taxon>Pseudomonadati</taxon>
        <taxon>Pseudomonadota</taxon>
        <taxon>Gammaproteobacteria</taxon>
        <taxon>Lysobacterales</taxon>
        <taxon>Lysobacteraceae</taxon>
        <taxon>Xanthomonas</taxon>
    </lineage>
</organism>
<name>A0ABW9MT08_9XANT</name>
<dbReference type="EMBL" id="JBJGBS010000192">
    <property type="protein sequence ID" value="MFO3707362.1"/>
    <property type="molecule type" value="Genomic_DNA"/>
</dbReference>
<dbReference type="InterPro" id="IPR036034">
    <property type="entry name" value="PDZ_sf"/>
</dbReference>
<gene>
    <name evidence="1" type="ORF">ACI6Q5_20880</name>
</gene>
<dbReference type="SUPFAM" id="SSF50156">
    <property type="entry name" value="PDZ domain-like"/>
    <property type="match status" value="1"/>
</dbReference>